<dbReference type="Proteomes" id="UP000735302">
    <property type="component" value="Unassembled WGS sequence"/>
</dbReference>
<dbReference type="SUPFAM" id="SSF103473">
    <property type="entry name" value="MFS general substrate transporter"/>
    <property type="match status" value="1"/>
</dbReference>
<feature type="transmembrane region" description="Helical" evidence="6">
    <location>
        <begin position="566"/>
        <end position="587"/>
    </location>
</feature>
<feature type="transmembrane region" description="Helical" evidence="6">
    <location>
        <begin position="593"/>
        <end position="613"/>
    </location>
</feature>
<organism evidence="7 8">
    <name type="scientific">Plakobranchus ocellatus</name>
    <dbReference type="NCBI Taxonomy" id="259542"/>
    <lineage>
        <taxon>Eukaryota</taxon>
        <taxon>Metazoa</taxon>
        <taxon>Spiralia</taxon>
        <taxon>Lophotrochozoa</taxon>
        <taxon>Mollusca</taxon>
        <taxon>Gastropoda</taxon>
        <taxon>Heterobranchia</taxon>
        <taxon>Euthyneura</taxon>
        <taxon>Panpulmonata</taxon>
        <taxon>Sacoglossa</taxon>
        <taxon>Placobranchoidea</taxon>
        <taxon>Plakobranchidae</taxon>
        <taxon>Plakobranchus</taxon>
    </lineage>
</organism>
<sequence length="614" mass="66997">MTRYAITFQKYFSVSSVAFWPTRQCVMDNQSLVIIGATLVTFPLSMLTYYGNLLPYLASYFQAHRDSMTMYLDPLWPSTAFRCCLPVSMMFTTPLERWLGARTCISVGVAVLCVCVLSGFFSVDKPVALTIIFGALHGLSVGLIYPLTSKLLLDTVSGPGGLASGIMSIGPALGSLVNIGLAYAVVNPTNKKADLEKGKTFYFSDPEIIKNVPYYFLVTGAVTAFTTVLGTVLLITGSGRTNTKSEKDRTAELRETFDGKKYGSCSQRENSNIRCNCTLGSNIGKGKIILSDPERSTLRPDEKVCTHKENCSDGCSKHKNIESPPHATKTKVEASVLNIEGTVYVANSDSPNSLQKGCTDTFPTVRNINRSENTKTEKDFFRNTGTHSQPDSGMAQLESTSHPQCLASKDPSNTKNIKTRTAFSVRCDMSPMETLRTRTFWCIWLCYLGLGHTLYVHVNLYKQYGQLVISSDIILVVTGLLSTAFMVVTRPMSGAFSDRFGVPCSLVAVCATSSVFMSIMVCGVHMSSLLYVVAAVAEFSCVSTLITVFNLLVAELFGKSYYGSNMGLVYSAQLANVLLEPFIVSWMVERLGWDWVFLSGSASSAVAMVVGMAL</sequence>
<dbReference type="InterPro" id="IPR036259">
    <property type="entry name" value="MFS_trans_sf"/>
</dbReference>
<protein>
    <submittedName>
        <fullName evidence="7">Oxalate:formate antiporter</fullName>
    </submittedName>
</protein>
<keyword evidence="4 6" id="KW-1133">Transmembrane helix</keyword>
<keyword evidence="8" id="KW-1185">Reference proteome</keyword>
<dbReference type="Gene3D" id="1.20.1250.20">
    <property type="entry name" value="MFS general substrate transporter like domains"/>
    <property type="match status" value="2"/>
</dbReference>
<evidence type="ECO:0000256" key="2">
    <source>
        <dbReference type="ARBA" id="ARBA00022448"/>
    </source>
</evidence>
<name>A0AAV4A2R0_9GAST</name>
<feature type="transmembrane region" description="Helical" evidence="6">
    <location>
        <begin position="464"/>
        <end position="488"/>
    </location>
</feature>
<evidence type="ECO:0000256" key="1">
    <source>
        <dbReference type="ARBA" id="ARBA00004141"/>
    </source>
</evidence>
<comment type="subcellular location">
    <subcellularLocation>
        <location evidence="1">Membrane</location>
        <topology evidence="1">Multi-pass membrane protein</topology>
    </subcellularLocation>
</comment>
<evidence type="ECO:0000313" key="8">
    <source>
        <dbReference type="Proteomes" id="UP000735302"/>
    </source>
</evidence>
<dbReference type="Pfam" id="PF07690">
    <property type="entry name" value="MFS_1"/>
    <property type="match status" value="2"/>
</dbReference>
<feature type="transmembrane region" description="Helical" evidence="6">
    <location>
        <begin position="532"/>
        <end position="554"/>
    </location>
</feature>
<keyword evidence="3 6" id="KW-0812">Transmembrane</keyword>
<feature type="transmembrane region" description="Helical" evidence="6">
    <location>
        <begin position="160"/>
        <end position="186"/>
    </location>
</feature>
<proteinExistence type="predicted"/>
<dbReference type="PANTHER" id="PTHR43385">
    <property type="entry name" value="RIBOFLAVIN TRANSPORTER RIBJ"/>
    <property type="match status" value="1"/>
</dbReference>
<dbReference type="InterPro" id="IPR052983">
    <property type="entry name" value="MFS_Riboflavin_Transporter"/>
</dbReference>
<dbReference type="AlphaFoldDB" id="A0AAV4A2R0"/>
<dbReference type="GO" id="GO:0016020">
    <property type="term" value="C:membrane"/>
    <property type="evidence" value="ECO:0007669"/>
    <property type="project" value="UniProtKB-SubCell"/>
</dbReference>
<feature type="transmembrane region" description="Helical" evidence="6">
    <location>
        <begin position="32"/>
        <end position="51"/>
    </location>
</feature>
<reference evidence="7 8" key="1">
    <citation type="journal article" date="2021" name="Elife">
        <title>Chloroplast acquisition without the gene transfer in kleptoplastic sea slugs, Plakobranchus ocellatus.</title>
        <authorList>
            <person name="Maeda T."/>
            <person name="Takahashi S."/>
            <person name="Yoshida T."/>
            <person name="Shimamura S."/>
            <person name="Takaki Y."/>
            <person name="Nagai Y."/>
            <person name="Toyoda A."/>
            <person name="Suzuki Y."/>
            <person name="Arimoto A."/>
            <person name="Ishii H."/>
            <person name="Satoh N."/>
            <person name="Nishiyama T."/>
            <person name="Hasebe M."/>
            <person name="Maruyama T."/>
            <person name="Minagawa J."/>
            <person name="Obokata J."/>
            <person name="Shigenobu S."/>
        </authorList>
    </citation>
    <scope>NUCLEOTIDE SEQUENCE [LARGE SCALE GENOMIC DNA]</scope>
</reference>
<evidence type="ECO:0000256" key="6">
    <source>
        <dbReference type="SAM" id="Phobius"/>
    </source>
</evidence>
<evidence type="ECO:0000256" key="4">
    <source>
        <dbReference type="ARBA" id="ARBA00022989"/>
    </source>
</evidence>
<dbReference type="GO" id="GO:0022857">
    <property type="term" value="F:transmembrane transporter activity"/>
    <property type="evidence" value="ECO:0007669"/>
    <property type="project" value="InterPro"/>
</dbReference>
<comment type="caution">
    <text evidence="7">The sequence shown here is derived from an EMBL/GenBank/DDBJ whole genome shotgun (WGS) entry which is preliminary data.</text>
</comment>
<feature type="transmembrane region" description="Helical" evidence="6">
    <location>
        <begin position="500"/>
        <end position="526"/>
    </location>
</feature>
<feature type="transmembrane region" description="Helical" evidence="6">
    <location>
        <begin position="439"/>
        <end position="458"/>
    </location>
</feature>
<dbReference type="PANTHER" id="PTHR43385:SF1">
    <property type="entry name" value="RIBOFLAVIN TRANSPORTER RIBJ"/>
    <property type="match status" value="1"/>
</dbReference>
<keyword evidence="5 6" id="KW-0472">Membrane</keyword>
<feature type="transmembrane region" description="Helical" evidence="6">
    <location>
        <begin position="99"/>
        <end position="121"/>
    </location>
</feature>
<evidence type="ECO:0000256" key="3">
    <source>
        <dbReference type="ARBA" id="ARBA00022692"/>
    </source>
</evidence>
<dbReference type="InterPro" id="IPR011701">
    <property type="entry name" value="MFS"/>
</dbReference>
<gene>
    <name evidence="7" type="ORF">PoB_002810200</name>
</gene>
<accession>A0AAV4A2R0</accession>
<feature type="transmembrane region" description="Helical" evidence="6">
    <location>
        <begin position="214"/>
        <end position="235"/>
    </location>
</feature>
<dbReference type="EMBL" id="BLXT01003489">
    <property type="protein sequence ID" value="GFO01597.1"/>
    <property type="molecule type" value="Genomic_DNA"/>
</dbReference>
<keyword evidence="2" id="KW-0813">Transport</keyword>
<evidence type="ECO:0000313" key="7">
    <source>
        <dbReference type="EMBL" id="GFO01597.1"/>
    </source>
</evidence>
<evidence type="ECO:0000256" key="5">
    <source>
        <dbReference type="ARBA" id="ARBA00023136"/>
    </source>
</evidence>
<feature type="transmembrane region" description="Helical" evidence="6">
    <location>
        <begin position="127"/>
        <end position="148"/>
    </location>
</feature>